<dbReference type="EMBL" id="JH711696">
    <property type="protein sequence ID" value="EIW73778.1"/>
    <property type="molecule type" value="Genomic_DNA"/>
</dbReference>
<name>R7SCA1_CONPW</name>
<protein>
    <submittedName>
        <fullName evidence="2">Uncharacterized protein</fullName>
    </submittedName>
</protein>
<feature type="compositionally biased region" description="Acidic residues" evidence="1">
    <location>
        <begin position="8"/>
        <end position="26"/>
    </location>
</feature>
<dbReference type="GeneID" id="19202417"/>
<keyword evidence="3" id="KW-1185">Reference proteome</keyword>
<feature type="region of interest" description="Disordered" evidence="1">
    <location>
        <begin position="1"/>
        <end position="26"/>
    </location>
</feature>
<gene>
    <name evidence="2" type="ORF">CONPUDRAFT_148005</name>
</gene>
<proteinExistence type="predicted"/>
<sequence length="166" mass="18342">MGGQPAGDEQDGEWEDELMSSGDEDMAADQTIEMVYESVGLGRRQAAGEEADVEMADSSEASEEATEECCVKRRCGGMQDIVFSGETDLAHGVAWNHYRFLGRARTWDGLIAIRSRGMFRVLEPKIRGLTRTSYTDSSGEESCANGLGDERNLESKTLDLSYYTQF</sequence>
<evidence type="ECO:0000313" key="3">
    <source>
        <dbReference type="Proteomes" id="UP000053558"/>
    </source>
</evidence>
<dbReference type="AlphaFoldDB" id="R7SCA1"/>
<organism evidence="2 3">
    <name type="scientific">Coniophora puteana (strain RWD-64-598)</name>
    <name type="common">Brown rot fungus</name>
    <dbReference type="NCBI Taxonomy" id="741705"/>
    <lineage>
        <taxon>Eukaryota</taxon>
        <taxon>Fungi</taxon>
        <taxon>Dikarya</taxon>
        <taxon>Basidiomycota</taxon>
        <taxon>Agaricomycotina</taxon>
        <taxon>Agaricomycetes</taxon>
        <taxon>Agaricomycetidae</taxon>
        <taxon>Boletales</taxon>
        <taxon>Coniophorineae</taxon>
        <taxon>Coniophoraceae</taxon>
        <taxon>Coniophora</taxon>
    </lineage>
</organism>
<evidence type="ECO:0000256" key="1">
    <source>
        <dbReference type="SAM" id="MobiDB-lite"/>
    </source>
</evidence>
<dbReference type="Proteomes" id="UP000053558">
    <property type="component" value="Unassembled WGS sequence"/>
</dbReference>
<dbReference type="KEGG" id="cput:CONPUDRAFT_148005"/>
<accession>R7SCA1</accession>
<dbReference type="OrthoDB" id="434783at2759"/>
<dbReference type="RefSeq" id="XP_007776045.1">
    <property type="nucleotide sequence ID" value="XM_007777855.1"/>
</dbReference>
<reference evidence="3" key="1">
    <citation type="journal article" date="2012" name="Science">
        <title>The Paleozoic origin of enzymatic lignin decomposition reconstructed from 31 fungal genomes.</title>
        <authorList>
            <person name="Floudas D."/>
            <person name="Binder M."/>
            <person name="Riley R."/>
            <person name="Barry K."/>
            <person name="Blanchette R.A."/>
            <person name="Henrissat B."/>
            <person name="Martinez A.T."/>
            <person name="Otillar R."/>
            <person name="Spatafora J.W."/>
            <person name="Yadav J.S."/>
            <person name="Aerts A."/>
            <person name="Benoit I."/>
            <person name="Boyd A."/>
            <person name="Carlson A."/>
            <person name="Copeland A."/>
            <person name="Coutinho P.M."/>
            <person name="de Vries R.P."/>
            <person name="Ferreira P."/>
            <person name="Findley K."/>
            <person name="Foster B."/>
            <person name="Gaskell J."/>
            <person name="Glotzer D."/>
            <person name="Gorecki P."/>
            <person name="Heitman J."/>
            <person name="Hesse C."/>
            <person name="Hori C."/>
            <person name="Igarashi K."/>
            <person name="Jurgens J.A."/>
            <person name="Kallen N."/>
            <person name="Kersten P."/>
            <person name="Kohler A."/>
            <person name="Kuees U."/>
            <person name="Kumar T.K.A."/>
            <person name="Kuo A."/>
            <person name="LaButti K."/>
            <person name="Larrondo L.F."/>
            <person name="Lindquist E."/>
            <person name="Ling A."/>
            <person name="Lombard V."/>
            <person name="Lucas S."/>
            <person name="Lundell T."/>
            <person name="Martin R."/>
            <person name="McLaughlin D.J."/>
            <person name="Morgenstern I."/>
            <person name="Morin E."/>
            <person name="Murat C."/>
            <person name="Nagy L.G."/>
            <person name="Nolan M."/>
            <person name="Ohm R.A."/>
            <person name="Patyshakuliyeva A."/>
            <person name="Rokas A."/>
            <person name="Ruiz-Duenas F.J."/>
            <person name="Sabat G."/>
            <person name="Salamov A."/>
            <person name="Samejima M."/>
            <person name="Schmutz J."/>
            <person name="Slot J.C."/>
            <person name="St John F."/>
            <person name="Stenlid J."/>
            <person name="Sun H."/>
            <person name="Sun S."/>
            <person name="Syed K."/>
            <person name="Tsang A."/>
            <person name="Wiebenga A."/>
            <person name="Young D."/>
            <person name="Pisabarro A."/>
            <person name="Eastwood D.C."/>
            <person name="Martin F."/>
            <person name="Cullen D."/>
            <person name="Grigoriev I.V."/>
            <person name="Hibbett D.S."/>
        </authorList>
    </citation>
    <scope>NUCLEOTIDE SEQUENCE [LARGE SCALE GENOMIC DNA]</scope>
    <source>
        <strain evidence="3">RWD-64-598 SS2</strain>
    </source>
</reference>
<evidence type="ECO:0000313" key="2">
    <source>
        <dbReference type="EMBL" id="EIW73778.1"/>
    </source>
</evidence>